<comment type="caution">
    <text evidence="1">The sequence shown here is derived from an EMBL/GenBank/DDBJ whole genome shotgun (WGS) entry which is preliminary data.</text>
</comment>
<evidence type="ECO:0000313" key="2">
    <source>
        <dbReference type="Proteomes" id="UP001283361"/>
    </source>
</evidence>
<sequence>MEVLDYIYPRRAHTIGFDYPSPTSKLKSPFDALTYKNKVISMDPRLQLNKTCETAPNNHISLFSSPLLPFSPTFSQPSPSLLHLPRITHSSSISFLCVAPCHVKVELFPPFMTPQSSRERWTPPIKPIMVHKATPRAESVDKQRESFIHSVTFPLKAVSFFSSPLCVHQQRDCPGYQLQ</sequence>
<reference evidence="1" key="1">
    <citation type="journal article" date="2023" name="G3 (Bethesda)">
        <title>A reference genome for the long-term kleptoplast-retaining sea slug Elysia crispata morphotype clarki.</title>
        <authorList>
            <person name="Eastman K.E."/>
            <person name="Pendleton A.L."/>
            <person name="Shaikh M.A."/>
            <person name="Suttiyut T."/>
            <person name="Ogas R."/>
            <person name="Tomko P."/>
            <person name="Gavelis G."/>
            <person name="Widhalm J.R."/>
            <person name="Wisecaver J.H."/>
        </authorList>
    </citation>
    <scope>NUCLEOTIDE SEQUENCE</scope>
    <source>
        <strain evidence="1">ECLA1</strain>
    </source>
</reference>
<protein>
    <submittedName>
        <fullName evidence="1">Uncharacterized protein</fullName>
    </submittedName>
</protein>
<dbReference type="EMBL" id="JAWDGP010004681">
    <property type="protein sequence ID" value="KAK3762596.1"/>
    <property type="molecule type" value="Genomic_DNA"/>
</dbReference>
<accession>A0AAE0Z5T3</accession>
<dbReference type="AlphaFoldDB" id="A0AAE0Z5T3"/>
<evidence type="ECO:0000313" key="1">
    <source>
        <dbReference type="EMBL" id="KAK3762596.1"/>
    </source>
</evidence>
<proteinExistence type="predicted"/>
<name>A0AAE0Z5T3_9GAST</name>
<keyword evidence="2" id="KW-1185">Reference proteome</keyword>
<dbReference type="Proteomes" id="UP001283361">
    <property type="component" value="Unassembled WGS sequence"/>
</dbReference>
<gene>
    <name evidence="1" type="ORF">RRG08_020675</name>
</gene>
<organism evidence="1 2">
    <name type="scientific">Elysia crispata</name>
    <name type="common">lettuce slug</name>
    <dbReference type="NCBI Taxonomy" id="231223"/>
    <lineage>
        <taxon>Eukaryota</taxon>
        <taxon>Metazoa</taxon>
        <taxon>Spiralia</taxon>
        <taxon>Lophotrochozoa</taxon>
        <taxon>Mollusca</taxon>
        <taxon>Gastropoda</taxon>
        <taxon>Heterobranchia</taxon>
        <taxon>Euthyneura</taxon>
        <taxon>Panpulmonata</taxon>
        <taxon>Sacoglossa</taxon>
        <taxon>Placobranchoidea</taxon>
        <taxon>Plakobranchidae</taxon>
        <taxon>Elysia</taxon>
    </lineage>
</organism>